<evidence type="ECO:0000313" key="3">
    <source>
        <dbReference type="Proteomes" id="UP000669060"/>
    </source>
</evidence>
<keyword evidence="1" id="KW-0472">Membrane</keyword>
<accession>A0ABS3TKN5</accession>
<evidence type="ECO:0000256" key="1">
    <source>
        <dbReference type="SAM" id="Phobius"/>
    </source>
</evidence>
<dbReference type="Proteomes" id="UP000669060">
    <property type="component" value="Unassembled WGS sequence"/>
</dbReference>
<feature type="transmembrane region" description="Helical" evidence="1">
    <location>
        <begin position="30"/>
        <end position="49"/>
    </location>
</feature>
<feature type="transmembrane region" description="Helical" evidence="1">
    <location>
        <begin position="56"/>
        <end position="74"/>
    </location>
</feature>
<reference evidence="2 3" key="1">
    <citation type="submission" date="2020-12" db="EMBL/GenBank/DDBJ databases">
        <title>Pseudomonas schmalbachii sp. nov. isolated from millipede gut.</title>
        <authorList>
            <person name="Shelomi M."/>
        </authorList>
    </citation>
    <scope>NUCLEOTIDE SEQUENCE [LARGE SCALE GENOMIC DNA]</scope>
    <source>
        <strain evidence="2 3">Milli4</strain>
    </source>
</reference>
<organism evidence="2 3">
    <name type="scientific">Pseudomonas schmalbachii</name>
    <dbReference type="NCBI Taxonomy" id="2816993"/>
    <lineage>
        <taxon>Bacteria</taxon>
        <taxon>Pseudomonadati</taxon>
        <taxon>Pseudomonadota</taxon>
        <taxon>Gammaproteobacteria</taxon>
        <taxon>Pseudomonadales</taxon>
        <taxon>Pseudomonadaceae</taxon>
        <taxon>Pseudomonas</taxon>
    </lineage>
</organism>
<proteinExistence type="predicted"/>
<dbReference type="RefSeq" id="WP_208312026.1">
    <property type="nucleotide sequence ID" value="NZ_JAELYA010000001.1"/>
</dbReference>
<name>A0ABS3TKN5_9PSED</name>
<sequence>METLLILGGLLLILAGYVWFVMLAFGRSLLWGIASLFPPLALVFLLRYWGLVRKAVVFGALGWIPLVVGLALMASHDSSRLEALFSLKWLRPEPPPQPELAISLRGEFRGAPFAPEQAELIDGVLSLREGQDFYARREIQVRLPQLPNGPLQLDVLPDDSGVRPEIEISWLEPEQDLPEARRLSRGYSLHLDLHPESPNRMRGAFHLVLPAEYKTTLSGQIELYTDRLRYRDGLVDTRFDSQDTLAWVLRDYLQRRFASHEVELSPLPRLDTRRNELSVPLGFRVAGQPDWLQVELYRSAQKGWAVRDDHYPRLREGAPPMQSPVVDEPQPEVAAVAPAVAQQQGALALEQLRAEPQRFQNRRMRVVTQRGSTAEGVFAGLDSEGQIVIRRIISGPGQASFVLHPAEVSSIELLAP</sequence>
<keyword evidence="1" id="KW-0812">Transmembrane</keyword>
<evidence type="ECO:0000313" key="2">
    <source>
        <dbReference type="EMBL" id="MBO3274234.1"/>
    </source>
</evidence>
<keyword evidence="3" id="KW-1185">Reference proteome</keyword>
<dbReference type="EMBL" id="JAELYA010000001">
    <property type="protein sequence ID" value="MBO3274234.1"/>
    <property type="molecule type" value="Genomic_DNA"/>
</dbReference>
<protein>
    <submittedName>
        <fullName evidence="2">MFS transporter</fullName>
    </submittedName>
</protein>
<keyword evidence="1" id="KW-1133">Transmembrane helix</keyword>
<gene>
    <name evidence="2" type="ORF">JFY56_03250</name>
</gene>
<comment type="caution">
    <text evidence="2">The sequence shown here is derived from an EMBL/GenBank/DDBJ whole genome shotgun (WGS) entry which is preliminary data.</text>
</comment>